<dbReference type="AlphaFoldDB" id="A0AAD5SCR6"/>
<dbReference type="EMBL" id="JADGJD010000475">
    <property type="protein sequence ID" value="KAJ3050762.1"/>
    <property type="molecule type" value="Genomic_DNA"/>
</dbReference>
<accession>A0AAD5SCR6</accession>
<dbReference type="InterPro" id="IPR036770">
    <property type="entry name" value="Ankyrin_rpt-contain_sf"/>
</dbReference>
<keyword evidence="2" id="KW-1185">Reference proteome</keyword>
<evidence type="ECO:0000313" key="1">
    <source>
        <dbReference type="EMBL" id="KAJ3050762.1"/>
    </source>
</evidence>
<dbReference type="SUPFAM" id="SSF48403">
    <property type="entry name" value="Ankyrin repeat"/>
    <property type="match status" value="1"/>
</dbReference>
<comment type="caution">
    <text evidence="1">The sequence shown here is derived from an EMBL/GenBank/DDBJ whole genome shotgun (WGS) entry which is preliminary data.</text>
</comment>
<organism evidence="1 2">
    <name type="scientific">Rhizophlyctis rosea</name>
    <dbReference type="NCBI Taxonomy" id="64517"/>
    <lineage>
        <taxon>Eukaryota</taxon>
        <taxon>Fungi</taxon>
        <taxon>Fungi incertae sedis</taxon>
        <taxon>Chytridiomycota</taxon>
        <taxon>Chytridiomycota incertae sedis</taxon>
        <taxon>Chytridiomycetes</taxon>
        <taxon>Rhizophlyctidales</taxon>
        <taxon>Rhizophlyctidaceae</taxon>
        <taxon>Rhizophlyctis</taxon>
    </lineage>
</organism>
<protein>
    <submittedName>
        <fullName evidence="1">Uncharacterized protein</fullName>
    </submittedName>
</protein>
<sequence>MGRGHCSAPSCQPIPILAQPDPDHTLVTILSLLPNPRAFFLTCRTFHTLYFSDAARAEWIWNNQNPFLSDPDPDGGQIQYNLWICCPKVKLSLLKKIQLLHPIISGFDVVCAFIMETTYFNGAEHEGTVQATHTCTVSPHHLAEYVVKHFAIREPKLLQHFLDPHYSYHSPSFITSLRKKLQTDTGLLDAIKMASFFKPDPIPSMMRYAGEYDDLETFKIMEDLASSVLVAGFIDIVHVARRGSLTVLRYLLRKPATHLSYSHGLKHYAAIGAFFGGHLDAVKMCNDEGFPLNFAALSYLRSRPPPDGILSSDCIGPLGEWAMPHVGLWPLASLEACSKSDGGLAALREGNGEILATAIEKLQNEDTVLAKVRWIVSNVLNLGDAPGDFDPDRYSSAAFQALLNAVQSNMGKVVSLLITECRATLPLTQPKKTAPCVITTEVRPCDMNSLLWECRANRVLREVHFLRPFCSTDLDTMLKSTLTEAPLYAHHRGPVGPFLEALVELGADVHSVVKGLDLANDLGDEISEDVLTFFKNHNIALTPAQISHHLTNLIAEIAETTDAGREGSWSSWIPIMELLVFDFGARQTTPFLHMAPDWHEDRWALDWAVDGGRMRRHEFRRIVQCEIRAGVVWDEEELEWLRELEQRVGRKALWVWDVLVEEGVVTREDLVSVEG</sequence>
<reference evidence="1" key="1">
    <citation type="submission" date="2020-05" db="EMBL/GenBank/DDBJ databases">
        <title>Phylogenomic resolution of chytrid fungi.</title>
        <authorList>
            <person name="Stajich J.E."/>
            <person name="Amses K."/>
            <person name="Simmons R."/>
            <person name="Seto K."/>
            <person name="Myers J."/>
            <person name="Bonds A."/>
            <person name="Quandt C.A."/>
            <person name="Barry K."/>
            <person name="Liu P."/>
            <person name="Grigoriev I."/>
            <person name="Longcore J.E."/>
            <person name="James T.Y."/>
        </authorList>
    </citation>
    <scope>NUCLEOTIDE SEQUENCE</scope>
    <source>
        <strain evidence="1">JEL0318</strain>
    </source>
</reference>
<proteinExistence type="predicted"/>
<gene>
    <name evidence="1" type="ORF">HK097_008244</name>
</gene>
<evidence type="ECO:0000313" key="2">
    <source>
        <dbReference type="Proteomes" id="UP001212841"/>
    </source>
</evidence>
<name>A0AAD5SCR6_9FUNG</name>
<dbReference type="Proteomes" id="UP001212841">
    <property type="component" value="Unassembled WGS sequence"/>
</dbReference>